<dbReference type="AlphaFoldDB" id="A0A0F5JGV6"/>
<comment type="caution">
    <text evidence="2">The sequence shown here is derived from an EMBL/GenBank/DDBJ whole genome shotgun (WGS) entry which is preliminary data.</text>
</comment>
<dbReference type="RefSeq" id="WP_028728086.1">
    <property type="nucleotide sequence ID" value="NZ_AUAE01000026.1"/>
</dbReference>
<proteinExistence type="predicted"/>
<keyword evidence="3" id="KW-1185">Reference proteome</keyword>
<protein>
    <recommendedName>
        <fullName evidence="4">40-residue YVTN family beta-propeller</fullName>
    </recommendedName>
</protein>
<organism evidence="2 3">
    <name type="scientific">Parabacteroides gordonii MS-1 = DSM 23371</name>
    <dbReference type="NCBI Taxonomy" id="1203610"/>
    <lineage>
        <taxon>Bacteria</taxon>
        <taxon>Pseudomonadati</taxon>
        <taxon>Bacteroidota</taxon>
        <taxon>Bacteroidia</taxon>
        <taxon>Bacteroidales</taxon>
        <taxon>Tannerellaceae</taxon>
        <taxon>Parabacteroides</taxon>
    </lineage>
</organism>
<dbReference type="InterPro" id="IPR051200">
    <property type="entry name" value="Host-pathogen_enzymatic-act"/>
</dbReference>
<evidence type="ECO:0000313" key="3">
    <source>
        <dbReference type="Proteomes" id="UP000033035"/>
    </source>
</evidence>
<evidence type="ECO:0000313" key="2">
    <source>
        <dbReference type="EMBL" id="KKB56692.1"/>
    </source>
</evidence>
<dbReference type="InterPro" id="IPR031815">
    <property type="entry name" value="DUF5074"/>
</dbReference>
<dbReference type="PROSITE" id="PS51257">
    <property type="entry name" value="PROKAR_LIPOPROTEIN"/>
    <property type="match status" value="1"/>
</dbReference>
<name>A0A0F5JGV6_9BACT</name>
<gene>
    <name evidence="2" type="ORF">HMPREF1536_02328</name>
</gene>
<dbReference type="Gene3D" id="2.60.40.10">
    <property type="entry name" value="Immunoglobulins"/>
    <property type="match status" value="1"/>
</dbReference>
<feature type="signal peptide" evidence="1">
    <location>
        <begin position="1"/>
        <end position="24"/>
    </location>
</feature>
<dbReference type="InterPro" id="IPR013783">
    <property type="entry name" value="Ig-like_fold"/>
</dbReference>
<dbReference type="Pfam" id="PF16819">
    <property type="entry name" value="DUF5074"/>
    <property type="match status" value="1"/>
</dbReference>
<dbReference type="HOGENOM" id="CLU_035696_1_1_10"/>
<sequence>MKLRNLFLLFTLCTLFTVSFSSCSDDDEKDEVRVPSVAVTNLSFTDTDEEVLKIGGTLSWTLPSSETDVTGYVIYLGGNATDKATKLGEVAVGKNSFDIPAGTTYNTNLIVVAKNVVGESENMASIVVQDINVDVPEPQPQTIGYYILNRGNFNANNASISYYDLATGKMVSNYYQSVNGKGLGSDAEQMFVYGSKIYVSVTSSNRLVVLDKQGKEIKEFTPKNSAGETMNPRCFTALDGKVYVSYYYGSSVAVLDTTSLELEKEISLGMATTTDKDGNEVKSSRYPEQLAAANGKIYVALSEYGKGKTVGVIDPATAKLEKEIEVIVNPCNLAASSKGDVYVISMGDYGDIKNTVQRIDASDKVSVIGNGSKMSLVNDKLYVVYAQWGAPAPSFMKYDALTGAVESQNLITDGTTLANPNSIDVDPITGKIYISNAAYGETASMYVFTPEGKKDGEPFDTGGYDTQKVCFIAQ</sequence>
<dbReference type="Gene3D" id="2.130.10.10">
    <property type="entry name" value="YVTN repeat-like/Quinoprotein amine dehydrogenase"/>
    <property type="match status" value="1"/>
</dbReference>
<dbReference type="SUPFAM" id="SSF63825">
    <property type="entry name" value="YWTD domain"/>
    <property type="match status" value="1"/>
</dbReference>
<feature type="chain" id="PRO_5002489920" description="40-residue YVTN family beta-propeller" evidence="1">
    <location>
        <begin position="25"/>
        <end position="474"/>
    </location>
</feature>
<dbReference type="InterPro" id="IPR015943">
    <property type="entry name" value="WD40/YVTN_repeat-like_dom_sf"/>
</dbReference>
<dbReference type="PANTHER" id="PTHR47197:SF3">
    <property type="entry name" value="DIHYDRO-HEME D1 DEHYDROGENASE"/>
    <property type="match status" value="1"/>
</dbReference>
<dbReference type="PATRIC" id="fig|1203610.3.peg.2390"/>
<reference evidence="2 3" key="1">
    <citation type="submission" date="2013-04" db="EMBL/GenBank/DDBJ databases">
        <title>The Genome Sequence of Parabacteroides gordonii DSM 23371.</title>
        <authorList>
            <consortium name="The Broad Institute Genomics Platform"/>
            <person name="Earl A."/>
            <person name="Ward D."/>
            <person name="Feldgarden M."/>
            <person name="Gevers D."/>
            <person name="Martens E."/>
            <person name="Sakamoto M."/>
            <person name="Benno Y."/>
            <person name="Suzuki N."/>
            <person name="Matsunaga N."/>
            <person name="Koshihara K."/>
            <person name="Seki M."/>
            <person name="Komiya H."/>
            <person name="Walker B."/>
            <person name="Young S."/>
            <person name="Zeng Q."/>
            <person name="Gargeya S."/>
            <person name="Fitzgerald M."/>
            <person name="Haas B."/>
            <person name="Abouelleil A."/>
            <person name="Allen A.W."/>
            <person name="Alvarado L."/>
            <person name="Arachchi H.M."/>
            <person name="Berlin A.M."/>
            <person name="Chapman S.B."/>
            <person name="Gainer-Dewar J."/>
            <person name="Goldberg J."/>
            <person name="Griggs A."/>
            <person name="Gujja S."/>
            <person name="Hansen M."/>
            <person name="Howarth C."/>
            <person name="Imamovic A."/>
            <person name="Ireland A."/>
            <person name="Larimer J."/>
            <person name="McCowan C."/>
            <person name="Murphy C."/>
            <person name="Pearson M."/>
            <person name="Poon T.W."/>
            <person name="Priest M."/>
            <person name="Roberts A."/>
            <person name="Saif S."/>
            <person name="Shea T."/>
            <person name="Sisk P."/>
            <person name="Sykes S."/>
            <person name="Wortman J."/>
            <person name="Nusbaum C."/>
            <person name="Birren B."/>
        </authorList>
    </citation>
    <scope>NUCLEOTIDE SEQUENCE [LARGE SCALE GENOMIC DNA]</scope>
    <source>
        <strain evidence="2 3">MS-1</strain>
    </source>
</reference>
<evidence type="ECO:0000256" key="1">
    <source>
        <dbReference type="SAM" id="SignalP"/>
    </source>
</evidence>
<evidence type="ECO:0008006" key="4">
    <source>
        <dbReference type="Google" id="ProtNLM"/>
    </source>
</evidence>
<keyword evidence="1" id="KW-0732">Signal</keyword>
<dbReference type="CDD" id="cd00063">
    <property type="entry name" value="FN3"/>
    <property type="match status" value="1"/>
</dbReference>
<dbReference type="Proteomes" id="UP000033035">
    <property type="component" value="Unassembled WGS sequence"/>
</dbReference>
<dbReference type="InterPro" id="IPR003961">
    <property type="entry name" value="FN3_dom"/>
</dbReference>
<dbReference type="SUPFAM" id="SSF101898">
    <property type="entry name" value="NHL repeat"/>
    <property type="match status" value="1"/>
</dbReference>
<dbReference type="PANTHER" id="PTHR47197">
    <property type="entry name" value="PROTEIN NIRF"/>
    <property type="match status" value="1"/>
</dbReference>
<dbReference type="EMBL" id="AQHW01000014">
    <property type="protein sequence ID" value="KKB56692.1"/>
    <property type="molecule type" value="Genomic_DNA"/>
</dbReference>
<accession>A0A0F5JGV6</accession>
<dbReference type="STRING" id="1203610.HMPREF1536_02328"/>